<organism evidence="1 2">
    <name type="scientific">Sulfitobacter porphyrae</name>
    <dbReference type="NCBI Taxonomy" id="1246864"/>
    <lineage>
        <taxon>Bacteria</taxon>
        <taxon>Pseudomonadati</taxon>
        <taxon>Pseudomonadota</taxon>
        <taxon>Alphaproteobacteria</taxon>
        <taxon>Rhodobacterales</taxon>
        <taxon>Roseobacteraceae</taxon>
        <taxon>Sulfitobacter</taxon>
    </lineage>
</organism>
<dbReference type="PANTHER" id="PTHR34817">
    <property type="entry name" value="NUCLEOTIDYLTRANSFERASE"/>
    <property type="match status" value="1"/>
</dbReference>
<reference evidence="2" key="1">
    <citation type="journal article" date="2019" name="Int. J. Syst. Evol. Microbiol.">
        <title>The Global Catalogue of Microorganisms (GCM) 10K type strain sequencing project: providing services to taxonomists for standard genome sequencing and annotation.</title>
        <authorList>
            <consortium name="The Broad Institute Genomics Platform"/>
            <consortium name="The Broad Institute Genome Sequencing Center for Infectious Disease"/>
            <person name="Wu L."/>
            <person name="Ma J."/>
        </authorList>
    </citation>
    <scope>NUCLEOTIDE SEQUENCE [LARGE SCALE GENOMIC DNA]</scope>
    <source>
        <strain evidence="2">CCUG 66188</strain>
    </source>
</reference>
<dbReference type="InterPro" id="IPR018775">
    <property type="entry name" value="RlaP"/>
</dbReference>
<dbReference type="EMBL" id="JBHSWG010000001">
    <property type="protein sequence ID" value="MFC6760815.1"/>
    <property type="molecule type" value="Genomic_DNA"/>
</dbReference>
<dbReference type="PANTHER" id="PTHR34817:SF2">
    <property type="entry name" value="NUCLEOTIDYLTRANSFERASE"/>
    <property type="match status" value="1"/>
</dbReference>
<evidence type="ECO:0000313" key="2">
    <source>
        <dbReference type="Proteomes" id="UP001596353"/>
    </source>
</evidence>
<comment type="caution">
    <text evidence="1">The sequence shown here is derived from an EMBL/GenBank/DDBJ whole genome shotgun (WGS) entry which is preliminary data.</text>
</comment>
<sequence>MNKNLPQFCPSVAPDIEAIIQSKLTALEADHGARILFAIESGSRAWGFPSPDSDYDVRFIYARQPDWYLSIEPGRDVIELPVEGEWDINGWDIRKALGLLIKPNPVMLEWLSSPIRYRWDDAVCDRLIRFADKTTFGESCLHHYRNLAVKQWDKHVGDNPDVSLKKYFYILRPALAISWIRQNPCAQPPMNLQALVEGQSLAPELIGHIERLLVLKAAAKEIGHGARIPMIDAFIHEQIAWAEVVAKQDERPDLMAEGDALLRLIVNGRTGEGGAA</sequence>
<dbReference type="Proteomes" id="UP001596353">
    <property type="component" value="Unassembled WGS sequence"/>
</dbReference>
<name>A0ABW2B518_9RHOB</name>
<keyword evidence="2" id="KW-1185">Reference proteome</keyword>
<dbReference type="Pfam" id="PF10127">
    <property type="entry name" value="RlaP"/>
    <property type="match status" value="1"/>
</dbReference>
<accession>A0ABW2B518</accession>
<protein>
    <submittedName>
        <fullName evidence="1">Nucleotidyltransferase domain-containing protein</fullName>
    </submittedName>
</protein>
<proteinExistence type="predicted"/>
<evidence type="ECO:0000313" key="1">
    <source>
        <dbReference type="EMBL" id="MFC6760815.1"/>
    </source>
</evidence>
<gene>
    <name evidence="1" type="ORF">ACFQFQ_17055</name>
</gene>